<dbReference type="GO" id="GO:0140664">
    <property type="term" value="F:ATP-dependent DNA damage sensor activity"/>
    <property type="evidence" value="ECO:0007669"/>
    <property type="project" value="InterPro"/>
</dbReference>
<dbReference type="GO" id="GO:0005524">
    <property type="term" value="F:ATP binding"/>
    <property type="evidence" value="ECO:0007669"/>
    <property type="project" value="InterPro"/>
</dbReference>
<dbReference type="FunFam" id="3.30.565.10:FF:000003">
    <property type="entry name" value="DNA mismatch repair endonuclease MutL"/>
    <property type="match status" value="1"/>
</dbReference>
<dbReference type="eggNOG" id="KOG1979">
    <property type="taxonomic scope" value="Eukaryota"/>
</dbReference>
<dbReference type="AlphaFoldDB" id="C1E875"/>
<dbReference type="PANTHER" id="PTHR10073:SF12">
    <property type="entry name" value="DNA MISMATCH REPAIR PROTEIN MLH1"/>
    <property type="match status" value="1"/>
</dbReference>
<keyword evidence="4" id="KW-0234">DNA repair</keyword>
<dbReference type="GO" id="GO:0030983">
    <property type="term" value="F:mismatched DNA binding"/>
    <property type="evidence" value="ECO:0007669"/>
    <property type="project" value="InterPro"/>
</dbReference>
<evidence type="ECO:0000256" key="5">
    <source>
        <dbReference type="ARBA" id="ARBA00023242"/>
    </source>
</evidence>
<evidence type="ECO:0000313" key="7">
    <source>
        <dbReference type="EMBL" id="ACO64465.1"/>
    </source>
</evidence>
<dbReference type="PROSITE" id="PS00058">
    <property type="entry name" value="DNA_MISMATCH_REPAIR_1"/>
    <property type="match status" value="1"/>
</dbReference>
<dbReference type="Gene3D" id="3.30.565.10">
    <property type="entry name" value="Histidine kinase-like ATPase, C-terminal domain"/>
    <property type="match status" value="1"/>
</dbReference>
<keyword evidence="5" id="KW-0539">Nucleus</keyword>
<dbReference type="STRING" id="296587.C1E875"/>
<dbReference type="Pfam" id="PF01119">
    <property type="entry name" value="DNA_mis_repair"/>
    <property type="match status" value="1"/>
</dbReference>
<dbReference type="InterPro" id="IPR013507">
    <property type="entry name" value="DNA_mismatch_S5_2-like"/>
</dbReference>
<dbReference type="InterPro" id="IPR020568">
    <property type="entry name" value="Ribosomal_Su5_D2-typ_SF"/>
</dbReference>
<keyword evidence="3" id="KW-0227">DNA damage</keyword>
<dbReference type="GO" id="GO:0016887">
    <property type="term" value="F:ATP hydrolysis activity"/>
    <property type="evidence" value="ECO:0007669"/>
    <property type="project" value="InterPro"/>
</dbReference>
<accession>C1E875</accession>
<evidence type="ECO:0000259" key="6">
    <source>
        <dbReference type="SMART" id="SM01340"/>
    </source>
</evidence>
<dbReference type="EMBL" id="CP001327">
    <property type="protein sequence ID" value="ACO64465.1"/>
    <property type="molecule type" value="Genomic_DNA"/>
</dbReference>
<comment type="subcellular location">
    <subcellularLocation>
        <location evidence="1">Nucleus</location>
    </subcellularLocation>
</comment>
<dbReference type="FunFam" id="3.30.230.10:FF:000014">
    <property type="entry name" value="DNA mismatch repair protein Mlh1"/>
    <property type="match status" value="1"/>
</dbReference>
<dbReference type="PANTHER" id="PTHR10073">
    <property type="entry name" value="DNA MISMATCH REPAIR PROTEIN MLH, PMS, MUTL"/>
    <property type="match status" value="1"/>
</dbReference>
<reference evidence="7 8" key="1">
    <citation type="journal article" date="2009" name="Science">
        <title>Green evolution and dynamic adaptations revealed by genomes of the marine picoeukaryotes Micromonas.</title>
        <authorList>
            <person name="Worden A.Z."/>
            <person name="Lee J.H."/>
            <person name="Mock T."/>
            <person name="Rouze P."/>
            <person name="Simmons M.P."/>
            <person name="Aerts A.L."/>
            <person name="Allen A.E."/>
            <person name="Cuvelier M.L."/>
            <person name="Derelle E."/>
            <person name="Everett M.V."/>
            <person name="Foulon E."/>
            <person name="Grimwood J."/>
            <person name="Gundlach H."/>
            <person name="Henrissat B."/>
            <person name="Napoli C."/>
            <person name="McDonald S.M."/>
            <person name="Parker M.S."/>
            <person name="Rombauts S."/>
            <person name="Salamov A."/>
            <person name="Von Dassow P."/>
            <person name="Badger J.H."/>
            <person name="Coutinho P.M."/>
            <person name="Demir E."/>
            <person name="Dubchak I."/>
            <person name="Gentemann C."/>
            <person name="Eikrem W."/>
            <person name="Gready J.E."/>
            <person name="John U."/>
            <person name="Lanier W."/>
            <person name="Lindquist E.A."/>
            <person name="Lucas S."/>
            <person name="Mayer K.F."/>
            <person name="Moreau H."/>
            <person name="Not F."/>
            <person name="Otillar R."/>
            <person name="Panaud O."/>
            <person name="Pangilinan J."/>
            <person name="Paulsen I."/>
            <person name="Piegu B."/>
            <person name="Poliakov A."/>
            <person name="Robbens S."/>
            <person name="Schmutz J."/>
            <person name="Toulza E."/>
            <person name="Wyss T."/>
            <person name="Zelensky A."/>
            <person name="Zhou K."/>
            <person name="Armbrust E.V."/>
            <person name="Bhattacharya D."/>
            <person name="Goodenough U.W."/>
            <person name="Van de Peer Y."/>
            <person name="Grigoriev I.V."/>
        </authorList>
    </citation>
    <scope>NUCLEOTIDE SEQUENCE [LARGE SCALE GENOMIC DNA]</scope>
    <source>
        <strain evidence="8">RCC299 / NOUM17</strain>
    </source>
</reference>
<dbReference type="InParanoid" id="C1E875"/>
<dbReference type="GO" id="GO:0032389">
    <property type="term" value="C:MutLalpha complex"/>
    <property type="evidence" value="ECO:0007669"/>
    <property type="project" value="TreeGrafter"/>
</dbReference>
<dbReference type="Proteomes" id="UP000002009">
    <property type="component" value="Chromosome 6"/>
</dbReference>
<dbReference type="OMA" id="ANYHVKK"/>
<dbReference type="InterPro" id="IPR036890">
    <property type="entry name" value="HATPase_C_sf"/>
</dbReference>
<sequence>MEPKPIHRLADEVVNRVAAGEVIHRPASALKEILENSLDAGATSIVVTVKDGGNKLLQVTDNGCGIREADLPILCERHTTSKLSKFEDLSAMSTFGFRGEALASISFVANLTVTTMTRGATHALKASYCDGALDGGGARPCAGNPGTTITVENLFYNVPTRRKALKSPHEEFAKVLDVVQRYASSRTDVAFTCRKHGEARPSLHCAVTPHRIDRLRAIYGSQVARELTPMTLTGDADGDGDRAAEYSVDALVSTAGYHSRRTTFILFINDRLVECAPLRRACEAVYSAILPKAEKPFAYLSLRLPPHTLDVNVHPTKREVAFLRQDEVVERVQRALERRLVEANGSRTFAVGAVVGTEEAELRGYDVGNGGDGNISEISPELPDGETTELTSVRELWSEITANAHVALRRVLAGLTLVGCADERRGLWLLQHGTKLYMARVNRLARDLFYQRVVARFGRHPCRALAEPAPIAALVRMALDDEEVPEGVEKAKAEEAKEKIANAAAALVAEKAEMLREYFGVDVDQRARTLVGLPVLCEGHAPNLARLPEFCLSLAHEVNWEEEKPCFETCARSIASFYSGHDDEDVDEDAENVVPPGEAIRHVLFPAIARKLVPTRASASDGTVLQVACLEQLYRVFERC</sequence>
<dbReference type="NCBIfam" id="TIGR00585">
    <property type="entry name" value="mutl"/>
    <property type="match status" value="1"/>
</dbReference>
<dbReference type="GO" id="GO:0006298">
    <property type="term" value="P:mismatch repair"/>
    <property type="evidence" value="ECO:0007669"/>
    <property type="project" value="InterPro"/>
</dbReference>
<protein>
    <submittedName>
        <fullName evidence="7">DNA mismatch repair and recombination</fullName>
    </submittedName>
</protein>
<dbReference type="FunCoup" id="C1E875">
    <property type="interactions" value="1573"/>
</dbReference>
<dbReference type="SUPFAM" id="SSF55874">
    <property type="entry name" value="ATPase domain of HSP90 chaperone/DNA topoisomerase II/histidine kinase"/>
    <property type="match status" value="1"/>
</dbReference>
<dbReference type="SUPFAM" id="SSF54211">
    <property type="entry name" value="Ribosomal protein S5 domain 2-like"/>
    <property type="match status" value="1"/>
</dbReference>
<dbReference type="RefSeq" id="XP_002503207.1">
    <property type="nucleotide sequence ID" value="XM_002503161.1"/>
</dbReference>
<evidence type="ECO:0000256" key="4">
    <source>
        <dbReference type="ARBA" id="ARBA00023204"/>
    </source>
</evidence>
<comment type="similarity">
    <text evidence="2">Belongs to the DNA mismatch repair MutL/HexB family.</text>
</comment>
<dbReference type="SMART" id="SM01340">
    <property type="entry name" value="DNA_mis_repair"/>
    <property type="match status" value="1"/>
</dbReference>
<dbReference type="InterPro" id="IPR032189">
    <property type="entry name" value="Mlh1_C"/>
</dbReference>
<gene>
    <name evidence="7" type="primary">MLH1</name>
    <name evidence="7" type="ORF">MICPUN_96433</name>
</gene>
<evidence type="ECO:0000313" key="8">
    <source>
        <dbReference type="Proteomes" id="UP000002009"/>
    </source>
</evidence>
<dbReference type="InterPro" id="IPR014721">
    <property type="entry name" value="Ribsml_uS5_D2-typ_fold_subgr"/>
</dbReference>
<dbReference type="KEGG" id="mis:MICPUN_96433"/>
<organism evidence="7 8">
    <name type="scientific">Micromonas commoda (strain RCC299 / NOUM17 / CCMP2709)</name>
    <name type="common">Picoplanktonic green alga</name>
    <dbReference type="NCBI Taxonomy" id="296587"/>
    <lineage>
        <taxon>Eukaryota</taxon>
        <taxon>Viridiplantae</taxon>
        <taxon>Chlorophyta</taxon>
        <taxon>Mamiellophyceae</taxon>
        <taxon>Mamiellales</taxon>
        <taxon>Mamiellaceae</taxon>
        <taxon>Micromonas</taxon>
    </lineage>
</organism>
<dbReference type="OrthoDB" id="10254304at2759"/>
<dbReference type="InterPro" id="IPR038973">
    <property type="entry name" value="MutL/Mlh/Pms-like"/>
</dbReference>
<dbReference type="InterPro" id="IPR014762">
    <property type="entry name" value="DNA_mismatch_repair_CS"/>
</dbReference>
<dbReference type="InterPro" id="IPR002099">
    <property type="entry name" value="MutL/Mlh/PMS"/>
</dbReference>
<evidence type="ECO:0000256" key="1">
    <source>
        <dbReference type="ARBA" id="ARBA00004123"/>
    </source>
</evidence>
<keyword evidence="8" id="KW-1185">Reference proteome</keyword>
<dbReference type="Gene3D" id="3.30.230.10">
    <property type="match status" value="1"/>
</dbReference>
<name>C1E875_MICCC</name>
<dbReference type="CDD" id="cd16926">
    <property type="entry name" value="HATPase_MutL-MLH-PMS-like"/>
    <property type="match status" value="1"/>
</dbReference>
<dbReference type="Pfam" id="PF13589">
    <property type="entry name" value="HATPase_c_3"/>
    <property type="match status" value="1"/>
</dbReference>
<proteinExistence type="inferred from homology"/>
<feature type="domain" description="DNA mismatch repair protein S5" evidence="6">
    <location>
        <begin position="215"/>
        <end position="341"/>
    </location>
</feature>
<dbReference type="Pfam" id="PF16413">
    <property type="entry name" value="Mlh1_C"/>
    <property type="match status" value="1"/>
</dbReference>
<evidence type="ECO:0000256" key="3">
    <source>
        <dbReference type="ARBA" id="ARBA00022763"/>
    </source>
</evidence>
<evidence type="ECO:0000256" key="2">
    <source>
        <dbReference type="ARBA" id="ARBA00006082"/>
    </source>
</evidence>
<dbReference type="GeneID" id="8244494"/>